<comment type="similarity">
    <text evidence="1">Belongs to the HypE family.</text>
</comment>
<dbReference type="PIRSF" id="PIRSF005644">
    <property type="entry name" value="Hdrgns_mtr_HypE"/>
    <property type="match status" value="1"/>
</dbReference>
<dbReference type="Gene3D" id="3.90.650.10">
    <property type="entry name" value="PurM-like C-terminal domain"/>
    <property type="match status" value="1"/>
</dbReference>
<evidence type="ECO:0000313" key="4">
    <source>
        <dbReference type="EMBL" id="PUA32043.1"/>
    </source>
</evidence>
<feature type="domain" description="PurM-like C-terminal" evidence="3">
    <location>
        <begin position="152"/>
        <end position="306"/>
    </location>
</feature>
<name>A0A2R7Y3K1_9ARCH</name>
<feature type="domain" description="PurM-like N-terminal" evidence="2">
    <location>
        <begin position="35"/>
        <end position="139"/>
    </location>
</feature>
<dbReference type="SUPFAM" id="SSF55326">
    <property type="entry name" value="PurM N-terminal domain-like"/>
    <property type="match status" value="1"/>
</dbReference>
<protein>
    <recommendedName>
        <fullName evidence="6">Hydrogenase</fullName>
    </recommendedName>
</protein>
<dbReference type="EMBL" id="NDWU01000010">
    <property type="protein sequence ID" value="PUA32043.1"/>
    <property type="molecule type" value="Genomic_DNA"/>
</dbReference>
<dbReference type="InterPro" id="IPR010918">
    <property type="entry name" value="PurM-like_C_dom"/>
</dbReference>
<dbReference type="SUPFAM" id="SSF56042">
    <property type="entry name" value="PurM C-terminal domain-like"/>
    <property type="match status" value="1"/>
</dbReference>
<dbReference type="Pfam" id="PF00586">
    <property type="entry name" value="AIRS"/>
    <property type="match status" value="1"/>
</dbReference>
<dbReference type="InterPro" id="IPR011854">
    <property type="entry name" value="HypE"/>
</dbReference>
<dbReference type="Gene3D" id="3.30.1330.10">
    <property type="entry name" value="PurM-like, N-terminal domain"/>
    <property type="match status" value="1"/>
</dbReference>
<dbReference type="CDD" id="cd06061">
    <property type="entry name" value="PurM-like1"/>
    <property type="match status" value="1"/>
</dbReference>
<dbReference type="InterPro" id="IPR036921">
    <property type="entry name" value="PurM-like_N_sf"/>
</dbReference>
<proteinExistence type="inferred from homology"/>
<evidence type="ECO:0000313" key="5">
    <source>
        <dbReference type="Proteomes" id="UP000244066"/>
    </source>
</evidence>
<evidence type="ECO:0000256" key="1">
    <source>
        <dbReference type="ARBA" id="ARBA00006243"/>
    </source>
</evidence>
<sequence length="339" mass="36393">MKIRFGKLPKEVLEKTVFKWLGARRGDVLLWPAYGEDAAVVCVPKGRLVVACDPITGSRRLAGWLSVHINANDVAVCGAKPAWFSSCILLPEYDERAFASIAKQIHKAASELRVSVVTGHSEVAPCVSEPIIIGTMMGMLEGKKYYTTGGAKPGDMIIMTKTAGIEGTAILATDFSGVLSSKVDASMLRRASSFYRRISVVEDALRIASTGLATAMHDPTEGGILGGLYELAEASGTGFVVYEDAIPVAKETRMLCEALDCDPLKLISSGTLIASVRASRKGLLKALKKTGVKAAIIGEVVRKKEGRKLIRSGGVVESIRSSVTDELWRILSEIPLERQ</sequence>
<dbReference type="InterPro" id="IPR036676">
    <property type="entry name" value="PurM-like_C_sf"/>
</dbReference>
<dbReference type="PANTHER" id="PTHR30303:SF4">
    <property type="entry name" value="HYDROGENASE EXPRESSION_FORMATION PROTEIN HYPE"/>
    <property type="match status" value="1"/>
</dbReference>
<dbReference type="AlphaFoldDB" id="A0A2R7Y3K1"/>
<reference evidence="4 5" key="1">
    <citation type="submission" date="2017-04" db="EMBL/GenBank/DDBJ databases">
        <title>Draft Aigarchaeota genome from a New Zealand hot spring.</title>
        <authorList>
            <person name="Reysenbach A.-L."/>
            <person name="Donaho J.A."/>
            <person name="Gerhart J."/>
            <person name="Kelley J.F."/>
            <person name="Kouba K."/>
            <person name="Podar M."/>
            <person name="Stott M."/>
        </authorList>
    </citation>
    <scope>NUCLEOTIDE SEQUENCE [LARGE SCALE GENOMIC DNA]</scope>
    <source>
        <strain evidence="4">NZ13_MG1</strain>
    </source>
</reference>
<dbReference type="Pfam" id="PF02769">
    <property type="entry name" value="AIRS_C"/>
    <property type="match status" value="1"/>
</dbReference>
<evidence type="ECO:0000259" key="2">
    <source>
        <dbReference type="Pfam" id="PF00586"/>
    </source>
</evidence>
<evidence type="ECO:0008006" key="6">
    <source>
        <dbReference type="Google" id="ProtNLM"/>
    </source>
</evidence>
<comment type="caution">
    <text evidence="4">The sequence shown here is derived from an EMBL/GenBank/DDBJ whole genome shotgun (WGS) entry which is preliminary data.</text>
</comment>
<evidence type="ECO:0000259" key="3">
    <source>
        <dbReference type="Pfam" id="PF02769"/>
    </source>
</evidence>
<dbReference type="Proteomes" id="UP000244066">
    <property type="component" value="Unassembled WGS sequence"/>
</dbReference>
<dbReference type="InterPro" id="IPR016188">
    <property type="entry name" value="PurM-like_N"/>
</dbReference>
<dbReference type="GO" id="GO:0051604">
    <property type="term" value="P:protein maturation"/>
    <property type="evidence" value="ECO:0007669"/>
    <property type="project" value="TreeGrafter"/>
</dbReference>
<organism evidence="4 5">
    <name type="scientific">Candidatus Terraquivivens tikiterensis</name>
    <dbReference type="NCBI Taxonomy" id="1980982"/>
    <lineage>
        <taxon>Archaea</taxon>
        <taxon>Nitrososphaerota</taxon>
        <taxon>Candidatus Wolframiiraptoraceae</taxon>
        <taxon>Candidatus Terraquivivens</taxon>
    </lineage>
</organism>
<accession>A0A2R7Y3K1</accession>
<gene>
    <name evidence="4" type="ORF">B9J98_04680</name>
</gene>
<dbReference type="PANTHER" id="PTHR30303">
    <property type="entry name" value="HYDROGENASE ISOENZYMES FORMATION PROTEIN HYPE"/>
    <property type="match status" value="1"/>
</dbReference>